<dbReference type="Proteomes" id="UP000737018">
    <property type="component" value="Unassembled WGS sequence"/>
</dbReference>
<feature type="compositionally biased region" description="Low complexity" evidence="1">
    <location>
        <begin position="111"/>
        <end position="127"/>
    </location>
</feature>
<feature type="region of interest" description="Disordered" evidence="1">
    <location>
        <begin position="111"/>
        <end position="165"/>
    </location>
</feature>
<dbReference type="EMBL" id="JRKL02005957">
    <property type="protein sequence ID" value="KAF3949643.1"/>
    <property type="molecule type" value="Genomic_DNA"/>
</dbReference>
<reference evidence="2" key="1">
    <citation type="submission" date="2020-03" db="EMBL/GenBank/DDBJ databases">
        <title>Castanea mollissima Vanexum genome sequencing.</title>
        <authorList>
            <person name="Staton M."/>
        </authorList>
    </citation>
    <scope>NUCLEOTIDE SEQUENCE</scope>
    <source>
        <tissue evidence="2">Leaf</tissue>
    </source>
</reference>
<dbReference type="OrthoDB" id="2015206at2759"/>
<gene>
    <name evidence="2" type="ORF">CMV_024517</name>
</gene>
<dbReference type="AlphaFoldDB" id="A0A8J4QRE2"/>
<evidence type="ECO:0000256" key="1">
    <source>
        <dbReference type="SAM" id="MobiDB-lite"/>
    </source>
</evidence>
<organism evidence="2 3">
    <name type="scientific">Castanea mollissima</name>
    <name type="common">Chinese chestnut</name>
    <dbReference type="NCBI Taxonomy" id="60419"/>
    <lineage>
        <taxon>Eukaryota</taxon>
        <taxon>Viridiplantae</taxon>
        <taxon>Streptophyta</taxon>
        <taxon>Embryophyta</taxon>
        <taxon>Tracheophyta</taxon>
        <taxon>Spermatophyta</taxon>
        <taxon>Magnoliopsida</taxon>
        <taxon>eudicotyledons</taxon>
        <taxon>Gunneridae</taxon>
        <taxon>Pentapetalae</taxon>
        <taxon>rosids</taxon>
        <taxon>fabids</taxon>
        <taxon>Fagales</taxon>
        <taxon>Fagaceae</taxon>
        <taxon>Castanea</taxon>
    </lineage>
</organism>
<evidence type="ECO:0000313" key="3">
    <source>
        <dbReference type="Proteomes" id="UP000737018"/>
    </source>
</evidence>
<comment type="caution">
    <text evidence="2">The sequence shown here is derived from an EMBL/GenBank/DDBJ whole genome shotgun (WGS) entry which is preliminary data.</text>
</comment>
<proteinExistence type="predicted"/>
<sequence length="165" mass="17642">MGKNLEGLEEFVDLAMRCVADSGDKRSTMDGVVKEIENIMKLSGMNLSADSKSTTANYYEASKSSSHHPSSNDVFGYSGSFPPSSIEPIRHLPHLSLPHASISLISLTPHSSSPSRLHLPHQSSPSHITPPSPSSPSRLTPLLPPPHAGLHTPGSPRGLIFSFSQ</sequence>
<protein>
    <submittedName>
        <fullName evidence="2">Uncharacterized protein</fullName>
    </submittedName>
</protein>
<accession>A0A8J4QRE2</accession>
<keyword evidence="3" id="KW-1185">Reference proteome</keyword>
<evidence type="ECO:0000313" key="2">
    <source>
        <dbReference type="EMBL" id="KAF3949643.1"/>
    </source>
</evidence>
<name>A0A8J4QRE2_9ROSI</name>